<keyword evidence="15" id="KW-1185">Reference proteome</keyword>
<dbReference type="GO" id="GO:0009986">
    <property type="term" value="C:cell surface"/>
    <property type="evidence" value="ECO:0007669"/>
    <property type="project" value="TreeGrafter"/>
</dbReference>
<proteinExistence type="inferred from homology"/>
<protein>
    <submittedName>
        <fullName evidence="14">(apollo) hypothetical protein</fullName>
    </submittedName>
</protein>
<dbReference type="GO" id="GO:0016477">
    <property type="term" value="P:cell migration"/>
    <property type="evidence" value="ECO:0007669"/>
    <property type="project" value="TreeGrafter"/>
</dbReference>
<dbReference type="GO" id="GO:0007229">
    <property type="term" value="P:integrin-mediated signaling pathway"/>
    <property type="evidence" value="ECO:0007669"/>
    <property type="project" value="UniProtKB-KW"/>
</dbReference>
<keyword evidence="7" id="KW-0401">Integrin</keyword>
<dbReference type="GO" id="GO:0005925">
    <property type="term" value="C:focal adhesion"/>
    <property type="evidence" value="ECO:0007669"/>
    <property type="project" value="TreeGrafter"/>
</dbReference>
<gene>
    <name evidence="14" type="ORF">PAPOLLO_LOCUS26761</name>
</gene>
<keyword evidence="10" id="KW-0325">Glycoprotein</keyword>
<accession>A0A8S3YB19</accession>
<evidence type="ECO:0000256" key="10">
    <source>
        <dbReference type="ARBA" id="ARBA00023180"/>
    </source>
</evidence>
<keyword evidence="9" id="KW-1015">Disulfide bond</keyword>
<evidence type="ECO:0000256" key="3">
    <source>
        <dbReference type="ARBA" id="ARBA00022536"/>
    </source>
</evidence>
<feature type="signal peptide" evidence="12">
    <location>
        <begin position="1"/>
        <end position="21"/>
    </location>
</feature>
<comment type="subcellular location">
    <subcellularLocation>
        <location evidence="1">Membrane</location>
        <topology evidence="1">Single-pass type I membrane protein</topology>
    </subcellularLocation>
</comment>
<name>A0A8S3YB19_PARAO</name>
<reference evidence="14" key="1">
    <citation type="submission" date="2021-04" db="EMBL/GenBank/DDBJ databases">
        <authorList>
            <person name="Tunstrom K."/>
        </authorList>
    </citation>
    <scope>NUCLEOTIDE SEQUENCE</scope>
</reference>
<dbReference type="Pfam" id="PF18372">
    <property type="entry name" value="I-EGF_1"/>
    <property type="match status" value="1"/>
</dbReference>
<keyword evidence="4 11" id="KW-0812">Transmembrane</keyword>
<evidence type="ECO:0000256" key="5">
    <source>
        <dbReference type="ARBA" id="ARBA00022737"/>
    </source>
</evidence>
<keyword evidence="6 11" id="KW-1133">Transmembrane helix</keyword>
<feature type="transmembrane region" description="Helical" evidence="11">
    <location>
        <begin position="359"/>
        <end position="383"/>
    </location>
</feature>
<keyword evidence="12" id="KW-0732">Signal</keyword>
<keyword evidence="5" id="KW-0677">Repeat</keyword>
<evidence type="ECO:0000259" key="13">
    <source>
        <dbReference type="Pfam" id="PF18372"/>
    </source>
</evidence>
<dbReference type="GO" id="GO:0033627">
    <property type="term" value="P:cell adhesion mediated by integrin"/>
    <property type="evidence" value="ECO:0007669"/>
    <property type="project" value="TreeGrafter"/>
</dbReference>
<organism evidence="14 15">
    <name type="scientific">Parnassius apollo</name>
    <name type="common">Apollo butterfly</name>
    <name type="synonym">Papilio apollo</name>
    <dbReference type="NCBI Taxonomy" id="110799"/>
    <lineage>
        <taxon>Eukaryota</taxon>
        <taxon>Metazoa</taxon>
        <taxon>Ecdysozoa</taxon>
        <taxon>Arthropoda</taxon>
        <taxon>Hexapoda</taxon>
        <taxon>Insecta</taxon>
        <taxon>Pterygota</taxon>
        <taxon>Neoptera</taxon>
        <taxon>Endopterygota</taxon>
        <taxon>Lepidoptera</taxon>
        <taxon>Glossata</taxon>
        <taxon>Ditrysia</taxon>
        <taxon>Papilionoidea</taxon>
        <taxon>Papilionidae</taxon>
        <taxon>Parnassiinae</taxon>
        <taxon>Parnassini</taxon>
        <taxon>Parnassius</taxon>
        <taxon>Parnassius</taxon>
    </lineage>
</organism>
<evidence type="ECO:0000256" key="11">
    <source>
        <dbReference type="SAM" id="Phobius"/>
    </source>
</evidence>
<dbReference type="PANTHER" id="PTHR10082:SF60">
    <property type="entry name" value="INTEGRIN BETA-PS"/>
    <property type="match status" value="1"/>
</dbReference>
<dbReference type="AlphaFoldDB" id="A0A8S3YB19"/>
<dbReference type="InterPro" id="IPR040622">
    <property type="entry name" value="EGF_integrin_1"/>
</dbReference>
<evidence type="ECO:0000313" key="15">
    <source>
        <dbReference type="Proteomes" id="UP000691718"/>
    </source>
</evidence>
<sequence>MASYSWFIVCAVLITVKFVFGNDCSSLMKLESCDECIRCGGQWCNDPDANTRCLETPSDNWCPGYREELIVIGERKEPGTPDKPTYMERTVKVGYQNIINYKNIEPKVKIINTTQNHNFYVKTAKFRGKENWYVEASPGNEFCSEKSKTLEGVYVEIDVGDVKEIVQYHVPCACQCSERAEVFSRKCNGRGTYACGVCSCPSGWAGKFCEKKECKGIRGDLQCSNPARNELECSGNGYCGPCETCECYTDRPGSKYFDKDYYCADICMTTSDCDECLSNPALGHCGECHYPFIKMKYNETLMAERDSMNRSVWVTCNGTVDECHVEYAAMKDENDDVYVMVIKLCDHSTGAAVAGGVNLTIPVVLTVLLVAAAGAATAGYLVWKSRPPPLPLADTQYQNIGAEDCVGSNPLYIPPTSYYNNPTYGKN</sequence>
<dbReference type="GO" id="GO:0098609">
    <property type="term" value="P:cell-cell adhesion"/>
    <property type="evidence" value="ECO:0007669"/>
    <property type="project" value="TreeGrafter"/>
</dbReference>
<comment type="caution">
    <text evidence="14">The sequence shown here is derived from an EMBL/GenBank/DDBJ whole genome shotgun (WGS) entry which is preliminary data.</text>
</comment>
<evidence type="ECO:0000256" key="6">
    <source>
        <dbReference type="ARBA" id="ARBA00022989"/>
    </source>
</evidence>
<evidence type="ECO:0000313" key="14">
    <source>
        <dbReference type="EMBL" id="CAG5056539.1"/>
    </source>
</evidence>
<evidence type="ECO:0000256" key="2">
    <source>
        <dbReference type="ARBA" id="ARBA00007449"/>
    </source>
</evidence>
<dbReference type="OrthoDB" id="410592at2759"/>
<evidence type="ECO:0000256" key="8">
    <source>
        <dbReference type="ARBA" id="ARBA00023136"/>
    </source>
</evidence>
<dbReference type="Proteomes" id="UP000691718">
    <property type="component" value="Unassembled WGS sequence"/>
</dbReference>
<comment type="similarity">
    <text evidence="2">Belongs to the integrin beta chain family.</text>
</comment>
<dbReference type="InterPro" id="IPR015812">
    <property type="entry name" value="Integrin_bsu"/>
</dbReference>
<dbReference type="GO" id="GO:0005178">
    <property type="term" value="F:integrin binding"/>
    <property type="evidence" value="ECO:0007669"/>
    <property type="project" value="TreeGrafter"/>
</dbReference>
<evidence type="ECO:0000256" key="12">
    <source>
        <dbReference type="SAM" id="SignalP"/>
    </source>
</evidence>
<keyword evidence="8 11" id="KW-0472">Membrane</keyword>
<evidence type="ECO:0000256" key="1">
    <source>
        <dbReference type="ARBA" id="ARBA00004479"/>
    </source>
</evidence>
<dbReference type="GO" id="GO:0008305">
    <property type="term" value="C:integrin complex"/>
    <property type="evidence" value="ECO:0007669"/>
    <property type="project" value="TreeGrafter"/>
</dbReference>
<dbReference type="GO" id="GO:0007160">
    <property type="term" value="P:cell-matrix adhesion"/>
    <property type="evidence" value="ECO:0007669"/>
    <property type="project" value="TreeGrafter"/>
</dbReference>
<keyword evidence="3" id="KW-0245">EGF-like domain</keyword>
<dbReference type="PANTHER" id="PTHR10082">
    <property type="entry name" value="INTEGRIN BETA SUBUNIT"/>
    <property type="match status" value="1"/>
</dbReference>
<feature type="chain" id="PRO_5035853444" evidence="12">
    <location>
        <begin position="22"/>
        <end position="427"/>
    </location>
</feature>
<evidence type="ECO:0000256" key="4">
    <source>
        <dbReference type="ARBA" id="ARBA00022692"/>
    </source>
</evidence>
<feature type="domain" description="Integrin beta epidermal growth factor-like" evidence="13">
    <location>
        <begin position="176"/>
        <end position="204"/>
    </location>
</feature>
<evidence type="ECO:0000256" key="7">
    <source>
        <dbReference type="ARBA" id="ARBA00023037"/>
    </source>
</evidence>
<dbReference type="EMBL" id="CAJQZP010001607">
    <property type="protein sequence ID" value="CAG5056539.1"/>
    <property type="molecule type" value="Genomic_DNA"/>
</dbReference>
<evidence type="ECO:0000256" key="9">
    <source>
        <dbReference type="ARBA" id="ARBA00023157"/>
    </source>
</evidence>